<reference evidence="2 3" key="1">
    <citation type="submission" date="2024-07" db="EMBL/GenBank/DDBJ databases">
        <title>Chromosome-level genome assembly of the water stick insect Ranatra chinensis (Heteroptera: Nepidae).</title>
        <authorList>
            <person name="Liu X."/>
        </authorList>
    </citation>
    <scope>NUCLEOTIDE SEQUENCE [LARGE SCALE GENOMIC DNA]</scope>
    <source>
        <strain evidence="2">Cailab_2021Rc</strain>
        <tissue evidence="2">Muscle</tissue>
    </source>
</reference>
<organism evidence="2 3">
    <name type="scientific">Ranatra chinensis</name>
    <dbReference type="NCBI Taxonomy" id="642074"/>
    <lineage>
        <taxon>Eukaryota</taxon>
        <taxon>Metazoa</taxon>
        <taxon>Ecdysozoa</taxon>
        <taxon>Arthropoda</taxon>
        <taxon>Hexapoda</taxon>
        <taxon>Insecta</taxon>
        <taxon>Pterygota</taxon>
        <taxon>Neoptera</taxon>
        <taxon>Paraneoptera</taxon>
        <taxon>Hemiptera</taxon>
        <taxon>Heteroptera</taxon>
        <taxon>Panheteroptera</taxon>
        <taxon>Nepomorpha</taxon>
        <taxon>Nepidae</taxon>
        <taxon>Ranatrinae</taxon>
        <taxon>Ranatra</taxon>
    </lineage>
</organism>
<feature type="compositionally biased region" description="Low complexity" evidence="1">
    <location>
        <begin position="49"/>
        <end position="66"/>
    </location>
</feature>
<name>A0ABD0YX76_9HEMI</name>
<dbReference type="AlphaFoldDB" id="A0ABD0YX76"/>
<proteinExistence type="predicted"/>
<gene>
    <name evidence="2" type="ORF">AAG570_010815</name>
</gene>
<evidence type="ECO:0000313" key="2">
    <source>
        <dbReference type="EMBL" id="KAL1131197.1"/>
    </source>
</evidence>
<comment type="caution">
    <text evidence="2">The sequence shown here is derived from an EMBL/GenBank/DDBJ whole genome shotgun (WGS) entry which is preliminary data.</text>
</comment>
<evidence type="ECO:0000313" key="3">
    <source>
        <dbReference type="Proteomes" id="UP001558652"/>
    </source>
</evidence>
<evidence type="ECO:0000256" key="1">
    <source>
        <dbReference type="SAM" id="MobiDB-lite"/>
    </source>
</evidence>
<keyword evidence="3" id="KW-1185">Reference proteome</keyword>
<feature type="region of interest" description="Disordered" evidence="1">
    <location>
        <begin position="28"/>
        <end position="70"/>
    </location>
</feature>
<sequence>MRYNGSCVGPAVVHAIWAWAEIGGARANGTAATRRGKRRSMIRRESDASDSASSSASYRSSGAFRSGSERSAARQRTYAAVTAQRKTSSAAKALASAYKACEDCGSKRRRASHHSSGKRVKLPIIQCVGWDVKVLVYTGSTQTLVHTDAARDSGWLGAVTPCNCDATTVPGVTAIGGTKLVLDLKPTSRVKRTIKAHVLDCGPQNYQVILGADALCSLGLG</sequence>
<dbReference type="EMBL" id="JBFDAA010000006">
    <property type="protein sequence ID" value="KAL1131197.1"/>
    <property type="molecule type" value="Genomic_DNA"/>
</dbReference>
<accession>A0ABD0YX76</accession>
<protein>
    <submittedName>
        <fullName evidence="2">Uncharacterized protein</fullName>
    </submittedName>
</protein>
<dbReference type="Proteomes" id="UP001558652">
    <property type="component" value="Unassembled WGS sequence"/>
</dbReference>